<organism evidence="2 3">
    <name type="scientific">Liparis tanakae</name>
    <name type="common">Tanaka's snailfish</name>
    <dbReference type="NCBI Taxonomy" id="230148"/>
    <lineage>
        <taxon>Eukaryota</taxon>
        <taxon>Metazoa</taxon>
        <taxon>Chordata</taxon>
        <taxon>Craniata</taxon>
        <taxon>Vertebrata</taxon>
        <taxon>Euteleostomi</taxon>
        <taxon>Actinopterygii</taxon>
        <taxon>Neopterygii</taxon>
        <taxon>Teleostei</taxon>
        <taxon>Neoteleostei</taxon>
        <taxon>Acanthomorphata</taxon>
        <taxon>Eupercaria</taxon>
        <taxon>Perciformes</taxon>
        <taxon>Cottioidei</taxon>
        <taxon>Cottales</taxon>
        <taxon>Liparidae</taxon>
        <taxon>Liparis</taxon>
    </lineage>
</organism>
<keyword evidence="3" id="KW-1185">Reference proteome</keyword>
<evidence type="ECO:0000256" key="1">
    <source>
        <dbReference type="SAM" id="MobiDB-lite"/>
    </source>
</evidence>
<accession>A0A4Z2J066</accession>
<gene>
    <name evidence="2" type="ORF">EYF80_006899</name>
</gene>
<reference evidence="2 3" key="1">
    <citation type="submission" date="2019-03" db="EMBL/GenBank/DDBJ databases">
        <title>First draft genome of Liparis tanakae, snailfish: a comprehensive survey of snailfish specific genes.</title>
        <authorList>
            <person name="Kim W."/>
            <person name="Song I."/>
            <person name="Jeong J.-H."/>
            <person name="Kim D."/>
            <person name="Kim S."/>
            <person name="Ryu S."/>
            <person name="Song J.Y."/>
            <person name="Lee S.K."/>
        </authorList>
    </citation>
    <scope>NUCLEOTIDE SEQUENCE [LARGE SCALE GENOMIC DNA]</scope>
    <source>
        <tissue evidence="2">Muscle</tissue>
    </source>
</reference>
<proteinExistence type="predicted"/>
<feature type="compositionally biased region" description="Basic and acidic residues" evidence="1">
    <location>
        <begin position="17"/>
        <end position="29"/>
    </location>
</feature>
<feature type="compositionally biased region" description="Basic and acidic residues" evidence="1">
    <location>
        <begin position="41"/>
        <end position="58"/>
    </location>
</feature>
<evidence type="ECO:0000313" key="2">
    <source>
        <dbReference type="EMBL" id="TNN82942.1"/>
    </source>
</evidence>
<dbReference type="Proteomes" id="UP000314294">
    <property type="component" value="Unassembled WGS sequence"/>
</dbReference>
<feature type="region of interest" description="Disordered" evidence="1">
    <location>
        <begin position="1"/>
        <end position="86"/>
    </location>
</feature>
<sequence length="86" mass="9805">MHNCHRQPAGRGRPTKRSSDYDTLSERDFILGSETSGGVCEQERVVRDPRREESETRTGDTGPETQDPRHRTGDTGPDTQDRRHRS</sequence>
<evidence type="ECO:0000313" key="3">
    <source>
        <dbReference type="Proteomes" id="UP000314294"/>
    </source>
</evidence>
<protein>
    <submittedName>
        <fullName evidence="2">Uncharacterized protein</fullName>
    </submittedName>
</protein>
<dbReference type="EMBL" id="SRLO01000036">
    <property type="protein sequence ID" value="TNN82942.1"/>
    <property type="molecule type" value="Genomic_DNA"/>
</dbReference>
<comment type="caution">
    <text evidence="2">The sequence shown here is derived from an EMBL/GenBank/DDBJ whole genome shotgun (WGS) entry which is preliminary data.</text>
</comment>
<name>A0A4Z2J066_9TELE</name>
<dbReference type="AlphaFoldDB" id="A0A4Z2J066"/>